<feature type="region of interest" description="Disordered" evidence="6">
    <location>
        <begin position="483"/>
        <end position="538"/>
    </location>
</feature>
<evidence type="ECO:0000259" key="7">
    <source>
        <dbReference type="Pfam" id="PF15619"/>
    </source>
</evidence>
<dbReference type="GO" id="GO:0042073">
    <property type="term" value="P:intraciliary transport"/>
    <property type="evidence" value="ECO:0007669"/>
    <property type="project" value="TreeGrafter"/>
</dbReference>
<evidence type="ECO:0000256" key="6">
    <source>
        <dbReference type="SAM" id="MobiDB-lite"/>
    </source>
</evidence>
<feature type="domain" description="Lebercilin" evidence="7">
    <location>
        <begin position="145"/>
        <end position="335"/>
    </location>
</feature>
<feature type="region of interest" description="Disordered" evidence="6">
    <location>
        <begin position="87"/>
        <end position="120"/>
    </location>
</feature>
<dbReference type="Pfam" id="PF15619">
    <property type="entry name" value="Lebercilin"/>
    <property type="match status" value="1"/>
</dbReference>
<proteinExistence type="inferred from homology"/>
<evidence type="ECO:0000256" key="2">
    <source>
        <dbReference type="ARBA" id="ARBA00023054"/>
    </source>
</evidence>
<dbReference type="PANTHER" id="PTHR16650">
    <property type="entry name" value="C21ORF13-RELATED"/>
    <property type="match status" value="1"/>
</dbReference>
<dbReference type="EMBL" id="JAHDVG010000463">
    <property type="protein sequence ID" value="KAH1186689.1"/>
    <property type="molecule type" value="Genomic_DNA"/>
</dbReference>
<keyword evidence="2 5" id="KW-0175">Coiled coil</keyword>
<feature type="compositionally biased region" description="Basic residues" evidence="6">
    <location>
        <begin position="99"/>
        <end position="119"/>
    </location>
</feature>
<evidence type="ECO:0000256" key="3">
    <source>
        <dbReference type="ARBA" id="ARBA00041189"/>
    </source>
</evidence>
<protein>
    <recommendedName>
        <fullName evidence="3">Lebercilin-like protein</fullName>
    </recommendedName>
    <alternativeName>
        <fullName evidence="4">Leber congenital amaurosis 5-like protein</fullName>
    </alternativeName>
</protein>
<feature type="compositionally biased region" description="Basic and acidic residues" evidence="6">
    <location>
        <begin position="495"/>
        <end position="529"/>
    </location>
</feature>
<gene>
    <name evidence="8" type="ORF">KIL84_019438</name>
</gene>
<evidence type="ECO:0000313" key="8">
    <source>
        <dbReference type="EMBL" id="KAH1186689.1"/>
    </source>
</evidence>
<dbReference type="InterPro" id="IPR026188">
    <property type="entry name" value="Lebercilin-like"/>
</dbReference>
<dbReference type="GO" id="GO:0005930">
    <property type="term" value="C:axoneme"/>
    <property type="evidence" value="ECO:0007669"/>
    <property type="project" value="TreeGrafter"/>
</dbReference>
<dbReference type="Proteomes" id="UP000827986">
    <property type="component" value="Unassembled WGS sequence"/>
</dbReference>
<dbReference type="AlphaFoldDB" id="A0A9D4BB88"/>
<evidence type="ECO:0000256" key="1">
    <source>
        <dbReference type="ARBA" id="ARBA00010229"/>
    </source>
</evidence>
<dbReference type="PANTHER" id="PTHR16650:SF9">
    <property type="entry name" value="LEBERCILIN-LIKE PROTEIN"/>
    <property type="match status" value="1"/>
</dbReference>
<comment type="similarity">
    <text evidence="1">Belongs to the LCA5 family.</text>
</comment>
<name>A0A9D4BB88_9SAUR</name>
<evidence type="ECO:0000256" key="5">
    <source>
        <dbReference type="SAM" id="Coils"/>
    </source>
</evidence>
<feature type="region of interest" description="Disordered" evidence="6">
    <location>
        <begin position="25"/>
        <end position="68"/>
    </location>
</feature>
<feature type="coiled-coil region" evidence="5">
    <location>
        <begin position="149"/>
        <end position="289"/>
    </location>
</feature>
<feature type="compositionally biased region" description="Low complexity" evidence="6">
    <location>
        <begin position="38"/>
        <end position="57"/>
    </location>
</feature>
<organism evidence="8 9">
    <name type="scientific">Mauremys mutica</name>
    <name type="common">yellowpond turtle</name>
    <dbReference type="NCBI Taxonomy" id="74926"/>
    <lineage>
        <taxon>Eukaryota</taxon>
        <taxon>Metazoa</taxon>
        <taxon>Chordata</taxon>
        <taxon>Craniata</taxon>
        <taxon>Vertebrata</taxon>
        <taxon>Euteleostomi</taxon>
        <taxon>Archelosauria</taxon>
        <taxon>Testudinata</taxon>
        <taxon>Testudines</taxon>
        <taxon>Cryptodira</taxon>
        <taxon>Durocryptodira</taxon>
        <taxon>Testudinoidea</taxon>
        <taxon>Geoemydidae</taxon>
        <taxon>Geoemydinae</taxon>
        <taxon>Mauremys</taxon>
    </lineage>
</organism>
<keyword evidence="9" id="KW-1185">Reference proteome</keyword>
<dbReference type="InterPro" id="IPR028933">
    <property type="entry name" value="Lebercilin_dom"/>
</dbReference>
<sequence>MSSTSNTMMALDDCFLRIIVPEDSKSESYTRSKGSNESPRTSKSTRSSSSSRINDYSRCSRECESESSHVNYSDDFLTDYSESAGNSNYLELSGTKEKKLQKKKNKKNGQPKGGKKLPPKKMQFQNISFLSTQNNMVSQKKDATAQRILSARLHKIKELKNELSDLQHKLEASNLENQLLKQLQYRHLKAIGKYENAENNLPDLIAKHYSEVRTLRGLLRKSQEQERNTSRKLREVEAELLKTKDSLQVLQKLSEDTNLAERGELTHRLSILTEKMEANDKRIQGLEKQLKLNSSIFSRQLAAENRKTVAARTITKNLQMEIKSLQQKIKEKEREVGIKNIYANRMLKSLQDKADPVPRKKGVSLSKSVQVNKQNFKTAQISHHQKQGIVKSAALCLEEKKRTEDGNRKVEPYEDTKHKIEIEPTTKPSKQETFNRTCREFLSDEIQLMEEKTHFEFMERKKKKKEVQERKADLLKEELEKLMKAGQTRPTNDVPIRKNNQEKVVGEENEREERKSKQLSDKGAADDKSVTPTQNNRTPTRLKKQYTFTEATENLHQGLPASGPVSNTGSLRKNRQAGRHQSEIAELKARNSFGIYEPSFGKVTKTRQKDAEDGSYVRTTLTERKNSLMEELFGPSYVLNNHSTPNTKGLDKEQTIVDNERLHNYTSEISNTDTGLQCGDSKFTLGKSKLTTSSPDIK</sequence>
<evidence type="ECO:0000256" key="4">
    <source>
        <dbReference type="ARBA" id="ARBA00041402"/>
    </source>
</evidence>
<evidence type="ECO:0000313" key="9">
    <source>
        <dbReference type="Proteomes" id="UP000827986"/>
    </source>
</evidence>
<dbReference type="OrthoDB" id="2123794at2759"/>
<accession>A0A9D4BB88</accession>
<comment type="caution">
    <text evidence="8">The sequence shown here is derived from an EMBL/GenBank/DDBJ whole genome shotgun (WGS) entry which is preliminary data.</text>
</comment>
<feature type="compositionally biased region" description="Basic and acidic residues" evidence="6">
    <location>
        <begin position="58"/>
        <end position="67"/>
    </location>
</feature>
<feature type="region of interest" description="Disordered" evidence="6">
    <location>
        <begin position="556"/>
        <end position="582"/>
    </location>
</feature>
<reference evidence="8" key="1">
    <citation type="submission" date="2021-09" db="EMBL/GenBank/DDBJ databases">
        <title>The genome of Mauremys mutica provides insights into the evolution of semi-aquatic lifestyle.</title>
        <authorList>
            <person name="Gong S."/>
            <person name="Gao Y."/>
        </authorList>
    </citation>
    <scope>NUCLEOTIDE SEQUENCE</scope>
    <source>
        <strain evidence="8">MM-2020</strain>
        <tissue evidence="8">Muscle</tissue>
    </source>
</reference>